<organism evidence="2 3">
    <name type="scientific">Rhodonia placenta</name>
    <dbReference type="NCBI Taxonomy" id="104341"/>
    <lineage>
        <taxon>Eukaryota</taxon>
        <taxon>Fungi</taxon>
        <taxon>Dikarya</taxon>
        <taxon>Basidiomycota</taxon>
        <taxon>Agaricomycotina</taxon>
        <taxon>Agaricomycetes</taxon>
        <taxon>Polyporales</taxon>
        <taxon>Adustoporiaceae</taxon>
        <taxon>Rhodonia</taxon>
    </lineage>
</organism>
<name>A0A8H7P340_9APHY</name>
<feature type="region of interest" description="Disordered" evidence="1">
    <location>
        <begin position="115"/>
        <end position="146"/>
    </location>
</feature>
<evidence type="ECO:0000313" key="3">
    <source>
        <dbReference type="Proteomes" id="UP000639403"/>
    </source>
</evidence>
<reference evidence="2" key="2">
    <citation type="journal article" name="Front. Microbiol.">
        <title>Degradative Capacity of Two Strains of Rhodonia placenta: From Phenotype to Genotype.</title>
        <authorList>
            <person name="Kolle M."/>
            <person name="Horta M.A.C."/>
            <person name="Nowrousian M."/>
            <person name="Ohm R.A."/>
            <person name="Benz J.P."/>
            <person name="Pilgard A."/>
        </authorList>
    </citation>
    <scope>NUCLEOTIDE SEQUENCE</scope>
    <source>
        <strain evidence="2">FPRL280</strain>
    </source>
</reference>
<gene>
    <name evidence="2" type="ORF">IEO21_04971</name>
</gene>
<accession>A0A8H7P340</accession>
<sequence>MSSTGVETALNILDATADGVTIVAPVAKPAFKAIAGLSPWHQLKRGDKAQTSTLEILEDTAQIMEVDLHNILQTGYDGLRTARADLAKMGAIKALRKRKQFSKYATSAVQLNDTTVSSSQAARSQRMWKNKGLPNGSTSDNASAQDDTASVDITSIYEDPFRETASVIVSDRTFVLGSESIMEESESIYSEPGDIDHDDSLRLHTLRRSGGSQ</sequence>
<proteinExistence type="predicted"/>
<reference evidence="2" key="1">
    <citation type="submission" date="2020-11" db="EMBL/GenBank/DDBJ databases">
        <authorList>
            <person name="Koelle M."/>
            <person name="Horta M.A.C."/>
            <person name="Nowrousian M."/>
            <person name="Ohm R.A."/>
            <person name="Benz P."/>
            <person name="Pilgard A."/>
        </authorList>
    </citation>
    <scope>NUCLEOTIDE SEQUENCE</scope>
    <source>
        <strain evidence="2">FPRL280</strain>
    </source>
</reference>
<dbReference type="AlphaFoldDB" id="A0A8H7P340"/>
<comment type="caution">
    <text evidence="2">The sequence shown here is derived from an EMBL/GenBank/DDBJ whole genome shotgun (WGS) entry which is preliminary data.</text>
</comment>
<dbReference type="Proteomes" id="UP000639403">
    <property type="component" value="Unassembled WGS sequence"/>
</dbReference>
<evidence type="ECO:0000313" key="2">
    <source>
        <dbReference type="EMBL" id="KAF9814676.1"/>
    </source>
</evidence>
<evidence type="ECO:0000256" key="1">
    <source>
        <dbReference type="SAM" id="MobiDB-lite"/>
    </source>
</evidence>
<feature type="region of interest" description="Disordered" evidence="1">
    <location>
        <begin position="184"/>
        <end position="213"/>
    </location>
</feature>
<feature type="compositionally biased region" description="Polar residues" evidence="1">
    <location>
        <begin position="135"/>
        <end position="146"/>
    </location>
</feature>
<dbReference type="EMBL" id="JADOXO010000082">
    <property type="protein sequence ID" value="KAF9814676.1"/>
    <property type="molecule type" value="Genomic_DNA"/>
</dbReference>
<protein>
    <submittedName>
        <fullName evidence="2">Uncharacterized protein</fullName>
    </submittedName>
</protein>